<dbReference type="PANTHER" id="PTHR30417:SF1">
    <property type="entry name" value="N-ACETYLMURAMOYL-L-ALANINE AMIDASE AMID"/>
    <property type="match status" value="1"/>
</dbReference>
<dbReference type="Pfam" id="PF01510">
    <property type="entry name" value="Amidase_2"/>
    <property type="match status" value="1"/>
</dbReference>
<reference evidence="7" key="1">
    <citation type="submission" date="2021-11" db="EMBL/GenBank/DDBJ databases">
        <title>Draft genome sequence of Alcaligenes endophyticus type strain CCUG 75668T.</title>
        <authorList>
            <person name="Salva-Serra F."/>
            <person name="Duran R.E."/>
            <person name="Seeger M."/>
            <person name="Moore E.R.B."/>
            <person name="Jaen-Luchoro D."/>
        </authorList>
    </citation>
    <scope>NUCLEOTIDE SEQUENCE</scope>
    <source>
        <strain evidence="7">CCUG 75668</strain>
    </source>
</reference>
<dbReference type="CDD" id="cd06583">
    <property type="entry name" value="PGRP"/>
    <property type="match status" value="1"/>
</dbReference>
<feature type="domain" description="N-acetylmuramoyl-L-alanine amidase" evidence="6">
    <location>
        <begin position="38"/>
        <end position="175"/>
    </location>
</feature>
<dbReference type="RefSeq" id="WP_266124520.1">
    <property type="nucleotide sequence ID" value="NZ_JAJHNU010000001.1"/>
</dbReference>
<proteinExistence type="inferred from homology"/>
<dbReference type="InterPro" id="IPR002477">
    <property type="entry name" value="Peptidoglycan-bd-like"/>
</dbReference>
<dbReference type="Pfam" id="PF01471">
    <property type="entry name" value="PG_binding_1"/>
    <property type="match status" value="1"/>
</dbReference>
<evidence type="ECO:0000256" key="3">
    <source>
        <dbReference type="ARBA" id="ARBA00011901"/>
    </source>
</evidence>
<comment type="catalytic activity">
    <reaction evidence="1">
        <text>Hydrolyzes the link between N-acetylmuramoyl residues and L-amino acid residues in certain cell-wall glycopeptides.</text>
        <dbReference type="EC" id="3.5.1.28"/>
    </reaction>
</comment>
<dbReference type="InterPro" id="IPR036366">
    <property type="entry name" value="PGBDSf"/>
</dbReference>
<dbReference type="Gene3D" id="3.40.80.10">
    <property type="entry name" value="Peptidoglycan recognition protein-like"/>
    <property type="match status" value="1"/>
</dbReference>
<gene>
    <name evidence="7" type="ORF">LMS43_05895</name>
</gene>
<keyword evidence="4" id="KW-0378">Hydrolase</keyword>
<dbReference type="InterPro" id="IPR036505">
    <property type="entry name" value="Amidase/PGRP_sf"/>
</dbReference>
<dbReference type="InterPro" id="IPR036365">
    <property type="entry name" value="PGBD-like_sf"/>
</dbReference>
<comment type="caution">
    <text evidence="7">The sequence shown here is derived from an EMBL/GenBank/DDBJ whole genome shotgun (WGS) entry which is preliminary data.</text>
</comment>
<evidence type="ECO:0000256" key="5">
    <source>
        <dbReference type="ARBA" id="ARBA00023316"/>
    </source>
</evidence>
<organism evidence="7 8">
    <name type="scientific">Alcaligenes endophyticus</name>
    <dbReference type="NCBI Taxonomy" id="1929088"/>
    <lineage>
        <taxon>Bacteria</taxon>
        <taxon>Pseudomonadati</taxon>
        <taxon>Pseudomonadota</taxon>
        <taxon>Betaproteobacteria</taxon>
        <taxon>Burkholderiales</taxon>
        <taxon>Alcaligenaceae</taxon>
        <taxon>Alcaligenes</taxon>
    </lineage>
</organism>
<dbReference type="Proteomes" id="UP001168613">
    <property type="component" value="Unassembled WGS sequence"/>
</dbReference>
<evidence type="ECO:0000256" key="4">
    <source>
        <dbReference type="ARBA" id="ARBA00022801"/>
    </source>
</evidence>
<sequence length="268" mass="29859">MWFSHIETMRPLWRGVGLAACLLAAACSQTTPRLQILDTHEAVAQSSRVRYIVIHYTASPYPRALRTLTGDKVSAHYLITDHSPPLVYRLVDENRRAWHAGASSWYGNTDINTGSIGIEIVNRGPIGPGQWDPYSQQQIEVSRQLLQTLTAKHGVLPQNIIGHSDIAPQRKVDPGPLFPWAILADAGLGRWYDEEMAQSLKAHYKNEPLPSASTIQQLLAQAGYEVTNSGQFDSATQNVIRAFQMHYRPALYDGVMDAETFAILLSLR</sequence>
<dbReference type="InterPro" id="IPR002502">
    <property type="entry name" value="Amidase_domain"/>
</dbReference>
<keyword evidence="8" id="KW-1185">Reference proteome</keyword>
<dbReference type="InterPro" id="IPR051206">
    <property type="entry name" value="NAMLAA_amidase_2"/>
</dbReference>
<dbReference type="Gene3D" id="1.10.101.10">
    <property type="entry name" value="PGBD-like superfamily/PGBD"/>
    <property type="match status" value="1"/>
</dbReference>
<name>A0ABT8EHQ3_9BURK</name>
<dbReference type="EMBL" id="JAJHNU010000001">
    <property type="protein sequence ID" value="MDN4120811.1"/>
    <property type="molecule type" value="Genomic_DNA"/>
</dbReference>
<dbReference type="SUPFAM" id="SSF47090">
    <property type="entry name" value="PGBD-like"/>
    <property type="match status" value="1"/>
</dbReference>
<dbReference type="SUPFAM" id="SSF55846">
    <property type="entry name" value="N-acetylmuramoyl-L-alanine amidase-like"/>
    <property type="match status" value="1"/>
</dbReference>
<dbReference type="EC" id="3.5.1.28" evidence="3"/>
<evidence type="ECO:0000256" key="2">
    <source>
        <dbReference type="ARBA" id="ARBA00007553"/>
    </source>
</evidence>
<evidence type="ECO:0000313" key="8">
    <source>
        <dbReference type="Proteomes" id="UP001168613"/>
    </source>
</evidence>
<comment type="similarity">
    <text evidence="2">Belongs to the N-acetylmuramoyl-L-alanine amidase 2 family.</text>
</comment>
<protein>
    <recommendedName>
        <fullName evidence="3">N-acetylmuramoyl-L-alanine amidase</fullName>
        <ecNumber evidence="3">3.5.1.28</ecNumber>
    </recommendedName>
</protein>
<dbReference type="PANTHER" id="PTHR30417">
    <property type="entry name" value="N-ACETYLMURAMOYL-L-ALANINE AMIDASE AMID"/>
    <property type="match status" value="1"/>
</dbReference>
<evidence type="ECO:0000259" key="6">
    <source>
        <dbReference type="SMART" id="SM00644"/>
    </source>
</evidence>
<evidence type="ECO:0000256" key="1">
    <source>
        <dbReference type="ARBA" id="ARBA00001561"/>
    </source>
</evidence>
<keyword evidence="5" id="KW-0961">Cell wall biogenesis/degradation</keyword>
<dbReference type="SMART" id="SM00644">
    <property type="entry name" value="Ami_2"/>
    <property type="match status" value="1"/>
</dbReference>
<accession>A0ABT8EHQ3</accession>
<evidence type="ECO:0000313" key="7">
    <source>
        <dbReference type="EMBL" id="MDN4120811.1"/>
    </source>
</evidence>